<accession>A0ABS5EJD8</accession>
<feature type="transmembrane region" description="Helical" evidence="4">
    <location>
        <begin position="204"/>
        <end position="224"/>
    </location>
</feature>
<evidence type="ECO:0000313" key="7">
    <source>
        <dbReference type="Proteomes" id="UP000698752"/>
    </source>
</evidence>
<reference evidence="7" key="1">
    <citation type="journal article" date="2021" name="Syst. Appl. Microbiol.">
        <title>Roseomonas hellenica sp. nov., isolated from roots of wild-growing Alkanna tinctoria.</title>
        <authorList>
            <person name="Rat A."/>
            <person name="Naranjo H.D."/>
            <person name="Lebbe L."/>
            <person name="Cnockaert M."/>
            <person name="Krigas N."/>
            <person name="Grigoriadou K."/>
            <person name="Maloupa E."/>
            <person name="Willems A."/>
        </authorList>
    </citation>
    <scope>NUCLEOTIDE SEQUENCE [LARGE SCALE GENOMIC DNA]</scope>
    <source>
        <strain evidence="7">LMG 31159</strain>
    </source>
</reference>
<feature type="transmembrane region" description="Helical" evidence="4">
    <location>
        <begin position="73"/>
        <end position="91"/>
    </location>
</feature>
<feature type="transmembrane region" description="Helical" evidence="4">
    <location>
        <begin position="163"/>
        <end position="183"/>
    </location>
</feature>
<protein>
    <submittedName>
        <fullName evidence="6">MFS transporter</fullName>
    </submittedName>
</protein>
<proteinExistence type="predicted"/>
<keyword evidence="3 4" id="KW-0472">Membrane</keyword>
<dbReference type="RefSeq" id="WP_211869812.1">
    <property type="nucleotide sequence ID" value="NZ_JAAEDI010000016.1"/>
</dbReference>
<dbReference type="Gene3D" id="1.20.1250.20">
    <property type="entry name" value="MFS general substrate transporter like domains"/>
    <property type="match status" value="1"/>
</dbReference>
<gene>
    <name evidence="6" type="ORF">GXW78_15840</name>
</gene>
<sequence>MTGAIGFLAAVFLLRAALGVLFQAPGAAGPVLVPAFGMDWTQFGTLVGLFWLPGLLLAIPIGLAAPRLSDRRMVLAGMTLLVAGGLVSAAATVDAPVLLTIGRLLMGCGTVMVIVLMTKMMQDRFKGADLFPAMAVYVLGWPVGIAAAQAVLPGLAVDVGWQLPFLAGAAAMALALFAIAAASRPSASVAPPPAGSGRLTGREIRLMCLAGGCWAMVNGTYMVLVTFAPPLLTARGLSVAEAGFATSLMSWVNLVAVPAGAMLARRPSIILPMVVGSITASAALAAALPYAGLGWAAVILALHGLLYALPITVFSALPALAVPPERRAQGLGVYFVWFYGGCTGFPPLAGWLADQTGGATVPVLFAAGLLVGALVLFLVFRRVVGRG</sequence>
<dbReference type="PROSITE" id="PS50850">
    <property type="entry name" value="MFS"/>
    <property type="match status" value="1"/>
</dbReference>
<feature type="transmembrane region" description="Helical" evidence="4">
    <location>
        <begin position="97"/>
        <end position="118"/>
    </location>
</feature>
<feature type="transmembrane region" description="Helical" evidence="4">
    <location>
        <begin position="43"/>
        <end position="66"/>
    </location>
</feature>
<keyword evidence="1 4" id="KW-0812">Transmembrane</keyword>
<feature type="transmembrane region" description="Helical" evidence="4">
    <location>
        <begin position="270"/>
        <end position="291"/>
    </location>
</feature>
<dbReference type="InterPro" id="IPR050327">
    <property type="entry name" value="Proton-linked_MCT"/>
</dbReference>
<keyword evidence="7" id="KW-1185">Reference proteome</keyword>
<dbReference type="Proteomes" id="UP000698752">
    <property type="component" value="Unassembled WGS sequence"/>
</dbReference>
<organism evidence="6 7">
    <name type="scientific">Neoroseomonas terrae</name>
    <dbReference type="NCBI Taxonomy" id="424799"/>
    <lineage>
        <taxon>Bacteria</taxon>
        <taxon>Pseudomonadati</taxon>
        <taxon>Pseudomonadota</taxon>
        <taxon>Alphaproteobacteria</taxon>
        <taxon>Acetobacterales</taxon>
        <taxon>Acetobacteraceae</taxon>
        <taxon>Neoroseomonas</taxon>
    </lineage>
</organism>
<dbReference type="InterPro" id="IPR011701">
    <property type="entry name" value="MFS"/>
</dbReference>
<evidence type="ECO:0000256" key="4">
    <source>
        <dbReference type="SAM" id="Phobius"/>
    </source>
</evidence>
<feature type="transmembrane region" description="Helical" evidence="4">
    <location>
        <begin position="130"/>
        <end position="151"/>
    </location>
</feature>
<feature type="domain" description="Major facilitator superfamily (MFS) profile" evidence="5">
    <location>
        <begin position="3"/>
        <end position="384"/>
    </location>
</feature>
<feature type="transmembrane region" description="Helical" evidence="4">
    <location>
        <begin position="297"/>
        <end position="322"/>
    </location>
</feature>
<dbReference type="EMBL" id="JAAEDI010000016">
    <property type="protein sequence ID" value="MBR0651144.1"/>
    <property type="molecule type" value="Genomic_DNA"/>
</dbReference>
<dbReference type="Pfam" id="PF07690">
    <property type="entry name" value="MFS_1"/>
    <property type="match status" value="1"/>
</dbReference>
<feature type="transmembrane region" description="Helical" evidence="4">
    <location>
        <begin position="359"/>
        <end position="380"/>
    </location>
</feature>
<dbReference type="InterPro" id="IPR036259">
    <property type="entry name" value="MFS_trans_sf"/>
</dbReference>
<name>A0ABS5EJD8_9PROT</name>
<evidence type="ECO:0000256" key="2">
    <source>
        <dbReference type="ARBA" id="ARBA00022989"/>
    </source>
</evidence>
<dbReference type="PANTHER" id="PTHR11360">
    <property type="entry name" value="MONOCARBOXYLATE TRANSPORTER"/>
    <property type="match status" value="1"/>
</dbReference>
<evidence type="ECO:0000313" key="6">
    <source>
        <dbReference type="EMBL" id="MBR0651144.1"/>
    </source>
</evidence>
<dbReference type="SUPFAM" id="SSF103473">
    <property type="entry name" value="MFS general substrate transporter"/>
    <property type="match status" value="1"/>
</dbReference>
<evidence type="ECO:0000256" key="3">
    <source>
        <dbReference type="ARBA" id="ARBA00023136"/>
    </source>
</evidence>
<dbReference type="InterPro" id="IPR020846">
    <property type="entry name" value="MFS_dom"/>
</dbReference>
<evidence type="ECO:0000256" key="1">
    <source>
        <dbReference type="ARBA" id="ARBA00022692"/>
    </source>
</evidence>
<keyword evidence="2 4" id="KW-1133">Transmembrane helix</keyword>
<feature type="transmembrane region" description="Helical" evidence="4">
    <location>
        <begin position="244"/>
        <end position="263"/>
    </location>
</feature>
<feature type="transmembrane region" description="Helical" evidence="4">
    <location>
        <begin position="334"/>
        <end position="353"/>
    </location>
</feature>
<comment type="caution">
    <text evidence="6">The sequence shown here is derived from an EMBL/GenBank/DDBJ whole genome shotgun (WGS) entry which is preliminary data.</text>
</comment>
<evidence type="ECO:0000259" key="5">
    <source>
        <dbReference type="PROSITE" id="PS50850"/>
    </source>
</evidence>